<evidence type="ECO:0000256" key="1">
    <source>
        <dbReference type="SAM" id="Phobius"/>
    </source>
</evidence>
<proteinExistence type="predicted"/>
<feature type="transmembrane region" description="Helical" evidence="1">
    <location>
        <begin position="6"/>
        <end position="26"/>
    </location>
</feature>
<dbReference type="RefSeq" id="WP_155445174.1">
    <property type="nucleotide sequence ID" value="NZ_JAOQNR010000003.1"/>
</dbReference>
<accession>A0A6N8DJB6</accession>
<protein>
    <submittedName>
        <fullName evidence="2">Uncharacterized protein</fullName>
    </submittedName>
</protein>
<name>A0A6N8DJB6_RHOAC</name>
<gene>
    <name evidence="2" type="ORF">GJ654_05820</name>
</gene>
<keyword evidence="1" id="KW-0812">Transmembrane</keyword>
<dbReference type="EMBL" id="WNKS01000003">
    <property type="protein sequence ID" value="MTV30509.1"/>
    <property type="molecule type" value="Genomic_DNA"/>
</dbReference>
<evidence type="ECO:0000313" key="3">
    <source>
        <dbReference type="Proteomes" id="UP000439113"/>
    </source>
</evidence>
<keyword evidence="1" id="KW-0472">Membrane</keyword>
<comment type="caution">
    <text evidence="2">The sequence shown here is derived from an EMBL/GenBank/DDBJ whole genome shotgun (WGS) entry which is preliminary data.</text>
</comment>
<organism evidence="2 3">
    <name type="scientific">Rhodoblastus acidophilus</name>
    <name type="common">Rhodopseudomonas acidophila</name>
    <dbReference type="NCBI Taxonomy" id="1074"/>
    <lineage>
        <taxon>Bacteria</taxon>
        <taxon>Pseudomonadati</taxon>
        <taxon>Pseudomonadota</taxon>
        <taxon>Alphaproteobacteria</taxon>
        <taxon>Hyphomicrobiales</taxon>
        <taxon>Rhodoblastaceae</taxon>
        <taxon>Rhodoblastus</taxon>
    </lineage>
</organism>
<feature type="transmembrane region" description="Helical" evidence="1">
    <location>
        <begin position="104"/>
        <end position="128"/>
    </location>
</feature>
<sequence length="193" mass="21214">MSTADYFTIISSILASVGAIATFVLARTMVAAEKSREDKTIRDDPAVALAGKSDAAAEIRDILAHVSRSKIKYDDKTTLLSLAALVLLTAVTVGLLYLSLGFSVLFFMTSSLFLASSAYFAFVSIAGLRAGHFWAIRKGEVMRLTYIVNNYLHTIKEAADMRASLMKSIHDKEAIILFDTIVFEEFSKRNREG</sequence>
<dbReference type="Proteomes" id="UP000439113">
    <property type="component" value="Unassembled WGS sequence"/>
</dbReference>
<dbReference type="AlphaFoldDB" id="A0A6N8DJB6"/>
<keyword evidence="1" id="KW-1133">Transmembrane helix</keyword>
<evidence type="ECO:0000313" key="2">
    <source>
        <dbReference type="EMBL" id="MTV30509.1"/>
    </source>
</evidence>
<reference evidence="2 3" key="1">
    <citation type="submission" date="2019-11" db="EMBL/GenBank/DDBJ databases">
        <title>Whole-genome sequence of a Rhodoblastus acidophilus DSM 142.</title>
        <authorList>
            <person name="Kyndt J.A."/>
            <person name="Meyer T.E."/>
        </authorList>
    </citation>
    <scope>NUCLEOTIDE SEQUENCE [LARGE SCALE GENOMIC DNA]</scope>
    <source>
        <strain evidence="2 3">DSM 142</strain>
    </source>
</reference>
<feature type="transmembrane region" description="Helical" evidence="1">
    <location>
        <begin position="78"/>
        <end position="98"/>
    </location>
</feature>